<reference evidence="4 5" key="1">
    <citation type="submission" date="2017-10" db="EMBL/GenBank/DDBJ databases">
        <title>Whole genome sequencing of members of genus Pseudoxanthomonas.</title>
        <authorList>
            <person name="Kumar S."/>
            <person name="Bansal K."/>
            <person name="Kaur A."/>
            <person name="Patil P."/>
            <person name="Sharma S."/>
            <person name="Patil P.B."/>
        </authorList>
    </citation>
    <scope>NUCLEOTIDE SEQUENCE [LARGE SCALE GENOMIC DNA]</scope>
    <source>
        <strain evidence="4 5">DSM 17109</strain>
    </source>
</reference>
<gene>
    <name evidence="4" type="ORF">CSC78_03300</name>
</gene>
<sequence length="385" mass="43130">MSRAPRLIRGKRGCIRIPANDSPVSGTNRVTGREQDLSTRDACRYSRAVEKGMDVKRGMIAKLLSVTGLGRVLATLPRRGVLVFNYHRIGDDAASQPYDRALWSASVDGFDAQVGHLARGFDVISPKDLDYALGDRKGRYALITFDDGYLDNYELAYPILRRHQVPAAFFIATGFIDKPSLPWWDEICWLLRTSPHARISLSPWISQPLHLKPDCNGAIALMLARYKSLPCSDAEAMLHALRAAAGVRHPDDVAGHWMNWDMIREMARGGMTIGGHTVNHPVLSRMPKEQQYREISGCAARLKAEVGCDMEYFAYPVGNRTSFNEDTRACLEAMNVRHAFSYYGGYATQASPRYDIPRVAMESHIVQYEFEAMASLPQVCARPYN</sequence>
<name>A0ABQ6ZK78_9GAMM</name>
<dbReference type="Proteomes" id="UP000781710">
    <property type="component" value="Unassembled WGS sequence"/>
</dbReference>
<comment type="subcellular location">
    <subcellularLocation>
        <location evidence="1">Secreted</location>
    </subcellularLocation>
</comment>
<evidence type="ECO:0000313" key="5">
    <source>
        <dbReference type="Proteomes" id="UP000781710"/>
    </source>
</evidence>
<dbReference type="Pfam" id="PF01522">
    <property type="entry name" value="Polysacc_deac_1"/>
    <property type="match status" value="2"/>
</dbReference>
<dbReference type="CDD" id="cd10918">
    <property type="entry name" value="CE4_NodB_like_5s_6s"/>
    <property type="match status" value="1"/>
</dbReference>
<proteinExistence type="predicted"/>
<protein>
    <submittedName>
        <fullName evidence="4">Polysaccharide deacetylase</fullName>
    </submittedName>
</protein>
<evidence type="ECO:0000256" key="1">
    <source>
        <dbReference type="ARBA" id="ARBA00004613"/>
    </source>
</evidence>
<accession>A0ABQ6ZK78</accession>
<dbReference type="EMBL" id="PDWW01000003">
    <property type="protein sequence ID" value="KAF1726593.1"/>
    <property type="molecule type" value="Genomic_DNA"/>
</dbReference>
<organism evidence="4 5">
    <name type="scientific">Pseudoxanthomonas japonensis</name>
    <dbReference type="NCBI Taxonomy" id="69284"/>
    <lineage>
        <taxon>Bacteria</taxon>
        <taxon>Pseudomonadati</taxon>
        <taxon>Pseudomonadota</taxon>
        <taxon>Gammaproteobacteria</taxon>
        <taxon>Lysobacterales</taxon>
        <taxon>Lysobacteraceae</taxon>
        <taxon>Pseudoxanthomonas</taxon>
    </lineage>
</organism>
<dbReference type="PANTHER" id="PTHR34216:SF3">
    <property type="entry name" value="POLY-BETA-1,6-N-ACETYL-D-GLUCOSAMINE N-DEACETYLASE"/>
    <property type="match status" value="1"/>
</dbReference>
<comment type="caution">
    <text evidence="4">The sequence shown here is derived from an EMBL/GenBank/DDBJ whole genome shotgun (WGS) entry which is preliminary data.</text>
</comment>
<dbReference type="Gene3D" id="3.20.20.370">
    <property type="entry name" value="Glycoside hydrolase/deacetylase"/>
    <property type="match status" value="1"/>
</dbReference>
<dbReference type="InterPro" id="IPR011330">
    <property type="entry name" value="Glyco_hydro/deAcase_b/a-brl"/>
</dbReference>
<evidence type="ECO:0000256" key="2">
    <source>
        <dbReference type="ARBA" id="ARBA00022729"/>
    </source>
</evidence>
<dbReference type="PROSITE" id="PS51677">
    <property type="entry name" value="NODB"/>
    <property type="match status" value="1"/>
</dbReference>
<dbReference type="PANTHER" id="PTHR34216">
    <property type="match status" value="1"/>
</dbReference>
<dbReference type="SUPFAM" id="SSF88713">
    <property type="entry name" value="Glycoside hydrolase/deacetylase"/>
    <property type="match status" value="1"/>
</dbReference>
<evidence type="ECO:0000313" key="4">
    <source>
        <dbReference type="EMBL" id="KAF1726593.1"/>
    </source>
</evidence>
<keyword evidence="2" id="KW-0732">Signal</keyword>
<evidence type="ECO:0000259" key="3">
    <source>
        <dbReference type="PROSITE" id="PS51677"/>
    </source>
</evidence>
<dbReference type="InterPro" id="IPR002509">
    <property type="entry name" value="NODB_dom"/>
</dbReference>
<feature type="domain" description="NodB homology" evidence="3">
    <location>
        <begin position="139"/>
        <end position="385"/>
    </location>
</feature>
<keyword evidence="5" id="KW-1185">Reference proteome</keyword>
<dbReference type="InterPro" id="IPR051398">
    <property type="entry name" value="Polysacch_Deacetylase"/>
</dbReference>